<dbReference type="InterPro" id="IPR012886">
    <property type="entry name" value="Formiminotransferase_N"/>
</dbReference>
<evidence type="ECO:0000256" key="21">
    <source>
        <dbReference type="SAM" id="Coils"/>
    </source>
</evidence>
<evidence type="ECO:0000256" key="1">
    <source>
        <dbReference type="ARBA" id="ARBA00002680"/>
    </source>
</evidence>
<comment type="similarity">
    <text evidence="5">In the N-terminal section; belongs to the formiminotransferase family.</text>
</comment>
<evidence type="ECO:0000256" key="11">
    <source>
        <dbReference type="ARBA" id="ARBA00022679"/>
    </source>
</evidence>
<sequence length="549" mass="59466">MSSSNKIIECVPNFSEGRDQKVIDSISDAIRSVPGVRLLDVDPGASTNRTVYTFVGSPSTIVQGALAAARVAYQLIDMTKHKGSHPRMGALDVCPFVPVSGVSVSECVAVSREFGSQLAEELGVPVFLYGDASVKGDYRRTMPQIRAGEYEGLSDKLQQKEWEPDYGAATFVPRWGATVTGVRKFLIAYNINMIATKEQAHRIALNLRSQGRNDGKPGRLQHCQAIGWYLQEKNMAQISINLTDFDVTPIHLAYEEACKDAAEMQLAVTGSEVVGLVPLQSLIMAADYYIEKDKLFILEEEHKVQLAIHRLGLSQLSPFVPNDRIIEYCLSEGGGAERGVGPLGRGSVAQLVKGVAARTPAPGGGSVAATVAALGSALGAMVGQLTYGKRQWDALESRMRTCIPPLHDAAMMLLPAIDDDTDAFSDYMSACRLSSSTEPEKEVKAAAVQKAARTTVEVPLKVMRTVDGCWEALAQVASVGNINCKSDVQVGARCLETGSWGAYYNVIINLDNIEDKEEREAFKREAESLLQNATAQLKNVLDIAHKRTA</sequence>
<dbReference type="PANTHER" id="PTHR12234:SF0">
    <property type="entry name" value="FORMIMIDOYLTRANSFERASE-CYCLODEAMINASE"/>
    <property type="match status" value="1"/>
</dbReference>
<dbReference type="Pfam" id="PF02971">
    <property type="entry name" value="FTCD"/>
    <property type="match status" value="1"/>
</dbReference>
<comment type="function">
    <text evidence="1">Binds and promotes bundling of vimentin filaments originating from the Golgi.</text>
</comment>
<evidence type="ECO:0000256" key="7">
    <source>
        <dbReference type="ARBA" id="ARBA00012252"/>
    </source>
</evidence>
<evidence type="ECO:0000256" key="14">
    <source>
        <dbReference type="ARBA" id="ARBA00023034"/>
    </source>
</evidence>
<dbReference type="InterPro" id="IPR013802">
    <property type="entry name" value="Formiminotransferase_C"/>
</dbReference>
<dbReference type="Pfam" id="PF04961">
    <property type="entry name" value="FTCD_C"/>
    <property type="match status" value="1"/>
</dbReference>
<evidence type="ECO:0000256" key="2">
    <source>
        <dbReference type="ARBA" id="ARBA00004114"/>
    </source>
</evidence>
<dbReference type="InterPro" id="IPR036178">
    <property type="entry name" value="Formintransfe-cycloase-like_sf"/>
</dbReference>
<organism evidence="24">
    <name type="scientific">Hirondellea gigas</name>
    <dbReference type="NCBI Taxonomy" id="1518452"/>
    <lineage>
        <taxon>Eukaryota</taxon>
        <taxon>Metazoa</taxon>
        <taxon>Ecdysozoa</taxon>
        <taxon>Arthropoda</taxon>
        <taxon>Crustacea</taxon>
        <taxon>Multicrustacea</taxon>
        <taxon>Malacostraca</taxon>
        <taxon>Eumalacostraca</taxon>
        <taxon>Peracarida</taxon>
        <taxon>Amphipoda</taxon>
        <taxon>Amphilochidea</taxon>
        <taxon>Lysianassida</taxon>
        <taxon>Lysianassidira</taxon>
        <taxon>Lysianassoidea</taxon>
        <taxon>Lysianassidae</taxon>
        <taxon>Hirondellea</taxon>
    </lineage>
</organism>
<dbReference type="Pfam" id="PF07837">
    <property type="entry name" value="FTCD_N"/>
    <property type="match status" value="1"/>
</dbReference>
<keyword evidence="14" id="KW-0333">Golgi apparatus</keyword>
<dbReference type="Gene3D" id="3.30.70.670">
    <property type="entry name" value="Formiminotransferase, C-terminal subdomain"/>
    <property type="match status" value="1"/>
</dbReference>
<dbReference type="Gene3D" id="3.30.990.10">
    <property type="entry name" value="Formiminotransferase, N-terminal subdomain"/>
    <property type="match status" value="1"/>
</dbReference>
<keyword evidence="15" id="KW-0206">Cytoskeleton</keyword>
<dbReference type="EC" id="4.3.1.4" evidence="8"/>
<comment type="subunit">
    <text evidence="19">Homooctamer, including four polyglutamate binding sites. The subunits are arranged as a tetramer of dimers, and form a planar ring-shaped structure.</text>
</comment>
<keyword evidence="13" id="KW-0290">Folate-binding</keyword>
<reference evidence="25" key="1">
    <citation type="submission" date="2017-11" db="EMBL/GenBank/DDBJ databases">
        <title>The sensing device of the deep-sea amphipod.</title>
        <authorList>
            <person name="Kobayashi H."/>
            <person name="Nagahama T."/>
            <person name="Arai W."/>
            <person name="Sasagawa Y."/>
            <person name="Umeda M."/>
            <person name="Hayashi T."/>
            <person name="Nikaido I."/>
            <person name="Watanabe H."/>
            <person name="Oguri K."/>
            <person name="Kitazato H."/>
            <person name="Fujioka K."/>
            <person name="Kido Y."/>
            <person name="Takami H."/>
        </authorList>
    </citation>
    <scope>NUCLEOTIDE SEQUENCE</scope>
    <source>
        <tissue evidence="25">Whole body</tissue>
    </source>
</reference>
<reference evidence="24" key="2">
    <citation type="journal article" date="2018" name="Biosci. Biotechnol. Biochem.">
        <title>Polysaccharide hydrolase of the hadal zone amphipods Hirondellea gigas.</title>
        <authorList>
            <person name="Kobayashi H."/>
            <person name="Nagahama T."/>
            <person name="Arai W."/>
            <person name="Sasagawa Y."/>
            <person name="Umeda M."/>
            <person name="Hayashi T."/>
            <person name="Nikaido I."/>
            <person name="Watanabe H."/>
            <person name="Oguri K."/>
            <person name="Kitazato H."/>
            <person name="Fujioka K."/>
            <person name="Kido Y."/>
            <person name="Takami H."/>
        </authorList>
    </citation>
    <scope>NUCLEOTIDE SEQUENCE</scope>
    <source>
        <tissue evidence="24">Whole body</tissue>
    </source>
</reference>
<dbReference type="SMART" id="SM01222">
    <property type="entry name" value="FTCD_N"/>
    <property type="match status" value="1"/>
</dbReference>
<dbReference type="NCBIfam" id="TIGR02024">
    <property type="entry name" value="FtcD"/>
    <property type="match status" value="1"/>
</dbReference>
<evidence type="ECO:0000256" key="16">
    <source>
        <dbReference type="ARBA" id="ARBA00023239"/>
    </source>
</evidence>
<feature type="coiled-coil region" evidence="21">
    <location>
        <begin position="512"/>
        <end position="543"/>
    </location>
</feature>
<dbReference type="PANTHER" id="PTHR12234">
    <property type="entry name" value="FORMIMINOTRANSFERASE-CYCLODEAMINASE"/>
    <property type="match status" value="1"/>
</dbReference>
<dbReference type="GO" id="GO:0030412">
    <property type="term" value="F:formimidoyltetrahydrofolate cyclodeaminase activity"/>
    <property type="evidence" value="ECO:0007669"/>
    <property type="project" value="UniProtKB-EC"/>
</dbReference>
<dbReference type="GO" id="GO:0005542">
    <property type="term" value="F:folic acid binding"/>
    <property type="evidence" value="ECO:0007669"/>
    <property type="project" value="UniProtKB-KW"/>
</dbReference>
<name>A0A2P2HYZ0_9CRUS</name>
<dbReference type="InterPro" id="IPR022384">
    <property type="entry name" value="FormiminoTrfase_cat_dom_sf"/>
</dbReference>
<evidence type="ECO:0000256" key="8">
    <source>
        <dbReference type="ARBA" id="ARBA00012998"/>
    </source>
</evidence>
<evidence type="ECO:0000256" key="17">
    <source>
        <dbReference type="ARBA" id="ARBA00023268"/>
    </source>
</evidence>
<dbReference type="InterPro" id="IPR007044">
    <property type="entry name" value="Cyclodeamin/CycHdrlase"/>
</dbReference>
<dbReference type="InterPro" id="IPR037064">
    <property type="entry name" value="Formiminotransferase_N_sf"/>
</dbReference>
<evidence type="ECO:0000313" key="24">
    <source>
        <dbReference type="EMBL" id="LAB66988.1"/>
    </source>
</evidence>
<keyword evidence="10" id="KW-0963">Cytoplasm</keyword>
<evidence type="ECO:0000256" key="10">
    <source>
        <dbReference type="ARBA" id="ARBA00022490"/>
    </source>
</evidence>
<dbReference type="EMBL" id="IACF01001276">
    <property type="protein sequence ID" value="LAB66988.1"/>
    <property type="molecule type" value="mRNA"/>
</dbReference>
<dbReference type="SUPFAM" id="SSF55116">
    <property type="entry name" value="Formiminotransferase domain of formiminotransferase-cyclodeaminase"/>
    <property type="match status" value="2"/>
</dbReference>
<evidence type="ECO:0000259" key="23">
    <source>
        <dbReference type="SMART" id="SM01222"/>
    </source>
</evidence>
<dbReference type="InterPro" id="IPR051623">
    <property type="entry name" value="FTCD"/>
</dbReference>
<evidence type="ECO:0000256" key="4">
    <source>
        <dbReference type="ARBA" id="ARBA00005082"/>
    </source>
</evidence>
<feature type="domain" description="Formiminotransferase C-terminal subdomain" evidence="22">
    <location>
        <begin position="185"/>
        <end position="329"/>
    </location>
</feature>
<evidence type="ECO:0000259" key="22">
    <source>
        <dbReference type="SMART" id="SM01221"/>
    </source>
</evidence>
<dbReference type="GO" id="GO:0019556">
    <property type="term" value="P:L-histidine catabolic process to glutamate and formamide"/>
    <property type="evidence" value="ECO:0007669"/>
    <property type="project" value="UniProtKB-UniPathway"/>
</dbReference>
<evidence type="ECO:0000256" key="5">
    <source>
        <dbReference type="ARBA" id="ARBA00008297"/>
    </source>
</evidence>
<dbReference type="AlphaFoldDB" id="A0A2P2HYZ0"/>
<evidence type="ECO:0000256" key="12">
    <source>
        <dbReference type="ARBA" id="ARBA00022808"/>
    </source>
</evidence>
<evidence type="ECO:0000256" key="6">
    <source>
        <dbReference type="ARBA" id="ARBA00010825"/>
    </source>
</evidence>
<keyword evidence="17" id="KW-0511">Multifunctional enzyme</keyword>
<evidence type="ECO:0000256" key="13">
    <source>
        <dbReference type="ARBA" id="ARBA00022954"/>
    </source>
</evidence>
<keyword evidence="21" id="KW-0175">Coiled coil</keyword>
<keyword evidence="16" id="KW-0456">Lyase</keyword>
<dbReference type="EC" id="2.1.2.5" evidence="7"/>
<keyword evidence="11 24" id="KW-0808">Transferase</keyword>
<dbReference type="UniPathway" id="UPA00379">
    <property type="reaction ID" value="UER00555"/>
</dbReference>
<evidence type="ECO:0000256" key="15">
    <source>
        <dbReference type="ARBA" id="ARBA00023212"/>
    </source>
</evidence>
<evidence type="ECO:0000256" key="19">
    <source>
        <dbReference type="ARBA" id="ARBA00025915"/>
    </source>
</evidence>
<proteinExistence type="evidence at transcript level"/>
<dbReference type="GO" id="GO:0030409">
    <property type="term" value="F:glutamate formimidoyltransferase activity"/>
    <property type="evidence" value="ECO:0007669"/>
    <property type="project" value="UniProtKB-EC"/>
</dbReference>
<protein>
    <recommendedName>
        <fullName evidence="9">Formimidoyltransferase-cyclodeaminase</fullName>
        <ecNumber evidence="7">2.1.2.5</ecNumber>
        <ecNumber evidence="8">4.3.1.4</ecNumber>
    </recommendedName>
    <alternativeName>
        <fullName evidence="20">Formiminotransferase-cyclodeaminase</fullName>
    </alternativeName>
</protein>
<dbReference type="Gene3D" id="1.20.120.680">
    <property type="entry name" value="Formiminotetrahydrofolate cyclodeaminase monomer, up-and-down helical bundle"/>
    <property type="match status" value="1"/>
</dbReference>
<keyword evidence="12" id="KW-0369">Histidine metabolism</keyword>
<dbReference type="InterPro" id="IPR004227">
    <property type="entry name" value="Formiminotransferase_cat"/>
</dbReference>
<dbReference type="SUPFAM" id="SSF101262">
    <property type="entry name" value="Methenyltetrahydrofolate cyclohydrolase-like"/>
    <property type="match status" value="1"/>
</dbReference>
<dbReference type="FunFam" id="1.20.120.680:FF:000001">
    <property type="entry name" value="Formimidoyltransferase cyclodeaminase"/>
    <property type="match status" value="1"/>
</dbReference>
<dbReference type="SMART" id="SM01221">
    <property type="entry name" value="FTCD"/>
    <property type="match status" value="1"/>
</dbReference>
<comment type="function">
    <text evidence="18">Folate-dependent enzyme, that displays both transferase and deaminase activity. Serves to channel one-carbon units from formiminoglutamate to the folate pool.</text>
</comment>
<feature type="domain" description="Formiminotransferase N-terminal subdomain" evidence="23">
    <location>
        <begin position="6"/>
        <end position="184"/>
    </location>
</feature>
<dbReference type="GO" id="GO:0005794">
    <property type="term" value="C:Golgi apparatus"/>
    <property type="evidence" value="ECO:0007669"/>
    <property type="project" value="UniProtKB-SubCell"/>
</dbReference>
<evidence type="ECO:0000313" key="25">
    <source>
        <dbReference type="EMBL" id="LAC21261.1"/>
    </source>
</evidence>
<dbReference type="EMBL" id="IACT01001945">
    <property type="protein sequence ID" value="LAC21261.1"/>
    <property type="molecule type" value="mRNA"/>
</dbReference>
<comment type="similarity">
    <text evidence="6">In the C-terminal section; belongs to the cyclodeaminase/cyclohydrolase family.</text>
</comment>
<accession>A0A2P2HYZ0</accession>
<evidence type="ECO:0000256" key="18">
    <source>
        <dbReference type="ARBA" id="ARBA00025506"/>
    </source>
</evidence>
<dbReference type="FunFam" id="3.30.990.10:FF:000001">
    <property type="entry name" value="Formimidoyltransferase cyclodeaminase"/>
    <property type="match status" value="1"/>
</dbReference>
<evidence type="ECO:0000256" key="3">
    <source>
        <dbReference type="ARBA" id="ARBA00004555"/>
    </source>
</evidence>
<comment type="subcellular location">
    <subcellularLocation>
        <location evidence="2">Cytoplasm</location>
        <location evidence="2">Cytoskeleton</location>
        <location evidence="2">Microtubule organizing center</location>
        <location evidence="2">Centrosome</location>
        <location evidence="2">Centriole</location>
    </subcellularLocation>
    <subcellularLocation>
        <location evidence="3">Golgi apparatus</location>
    </subcellularLocation>
</comment>
<dbReference type="GO" id="GO:0005814">
    <property type="term" value="C:centriole"/>
    <property type="evidence" value="ECO:0007669"/>
    <property type="project" value="UniProtKB-SubCell"/>
</dbReference>
<comment type="pathway">
    <text evidence="4">Amino-acid degradation; L-histidine degradation into L-glutamate; L-glutamate from N-formimidoyl-L-glutamate (transferase route): step 1/1.</text>
</comment>
<evidence type="ECO:0000256" key="9">
    <source>
        <dbReference type="ARBA" id="ARBA00017787"/>
    </source>
</evidence>
<evidence type="ECO:0000256" key="20">
    <source>
        <dbReference type="ARBA" id="ARBA00030029"/>
    </source>
</evidence>
<dbReference type="InterPro" id="IPR037070">
    <property type="entry name" value="Formiminotransferase_C_sf"/>
</dbReference>
<dbReference type="GO" id="GO:0019557">
    <property type="term" value="P:L-histidine catabolic process to glutamate and formate"/>
    <property type="evidence" value="ECO:0007669"/>
    <property type="project" value="UniProtKB-UniPathway"/>
</dbReference>